<reference evidence="1 2" key="1">
    <citation type="submission" date="2009-01" db="EMBL/GenBank/DDBJ databases">
        <authorList>
            <person name="Fulton L."/>
            <person name="Clifton S."/>
            <person name="Chinwalla A.T."/>
            <person name="Mitreva M."/>
            <person name="Sodergren E."/>
            <person name="Weinstock G."/>
            <person name="Clifton S."/>
            <person name="Dooling D.J."/>
            <person name="Fulton B."/>
            <person name="Minx P."/>
            <person name="Pepin K.H."/>
            <person name="Johnson M."/>
            <person name="Bhonagiri V."/>
            <person name="Nash W.E."/>
            <person name="Mardis E.R."/>
            <person name="Wilson R.K."/>
        </authorList>
    </citation>
    <scope>NUCLEOTIDE SEQUENCE [LARGE SCALE GENOMIC DNA]</scope>
    <source>
        <strain evidence="1 2">ATCC 23834</strain>
    </source>
</reference>
<evidence type="ECO:0000313" key="2">
    <source>
        <dbReference type="Proteomes" id="UP000005837"/>
    </source>
</evidence>
<dbReference type="EMBL" id="ACEA01000020">
    <property type="protein sequence ID" value="EEG24096.1"/>
    <property type="molecule type" value="Genomic_DNA"/>
</dbReference>
<accession>C0DV76</accession>
<comment type="caution">
    <text evidence="1">The sequence shown here is derived from an EMBL/GenBank/DDBJ whole genome shotgun (WGS) entry which is preliminary data.</text>
</comment>
<evidence type="ECO:0000313" key="1">
    <source>
        <dbReference type="EMBL" id="EEG24096.1"/>
    </source>
</evidence>
<organism evidence="1 2">
    <name type="scientific">Eikenella corrodens ATCC 23834</name>
    <dbReference type="NCBI Taxonomy" id="546274"/>
    <lineage>
        <taxon>Bacteria</taxon>
        <taxon>Pseudomonadati</taxon>
        <taxon>Pseudomonadota</taxon>
        <taxon>Betaproteobacteria</taxon>
        <taxon>Neisseriales</taxon>
        <taxon>Neisseriaceae</taxon>
        <taxon>Eikenella</taxon>
    </lineage>
</organism>
<dbReference type="HOGENOM" id="CLU_2805659_0_0_4"/>
<sequence>MRVVKTINGGMIPETAADRCSRLPESGKTCFNATQLFRLRRLPYARPARFNLFKCNKIINLAAIQTT</sequence>
<dbReference type="AlphaFoldDB" id="C0DV76"/>
<proteinExistence type="predicted"/>
<dbReference type="Proteomes" id="UP000005837">
    <property type="component" value="Unassembled WGS sequence"/>
</dbReference>
<name>C0DV76_EIKCO</name>
<protein>
    <submittedName>
        <fullName evidence="1">Uncharacterized protein</fullName>
    </submittedName>
</protein>
<gene>
    <name evidence="1" type="ORF">EIKCOROL_01265</name>
</gene>